<dbReference type="PANTHER" id="PTHR43133:SF62">
    <property type="entry name" value="RNA POLYMERASE SIGMA FACTOR SIGZ"/>
    <property type="match status" value="1"/>
</dbReference>
<dbReference type="AlphaFoldDB" id="A0A1H9ZLY2"/>
<dbReference type="STRING" id="349064.SAMN05660429_00508"/>
<dbReference type="GO" id="GO:0006352">
    <property type="term" value="P:DNA-templated transcription initiation"/>
    <property type="evidence" value="ECO:0007669"/>
    <property type="project" value="InterPro"/>
</dbReference>
<sequence>MQLEQIWSTYRGTLKNFLHAKVSDPDEVEDLLQDVLIKVHTNLDKIKDDSSVKSWLFTTTNHAIIDFYRSNARKRQLTQEDTWYEEEAEEDIKQQMAPCVLSFIDGLDADDAALLRMVEIENKPQKALAESMNISYSTLKSRVQSARRKLKGLFDQCCSFELDSQGNLMDATRKNNACSKC</sequence>
<dbReference type="GO" id="GO:0016987">
    <property type="term" value="F:sigma factor activity"/>
    <property type="evidence" value="ECO:0007669"/>
    <property type="project" value="UniProtKB-KW"/>
</dbReference>
<keyword evidence="3" id="KW-0731">Sigma factor</keyword>
<evidence type="ECO:0000256" key="4">
    <source>
        <dbReference type="ARBA" id="ARBA00023163"/>
    </source>
</evidence>
<proteinExistence type="inferred from homology"/>
<dbReference type="RefSeq" id="WP_093327422.1">
    <property type="nucleotide sequence ID" value="NZ_AP027363.1"/>
</dbReference>
<dbReference type="InterPro" id="IPR013249">
    <property type="entry name" value="RNA_pol_sigma70_r4_t2"/>
</dbReference>
<dbReference type="InterPro" id="IPR014284">
    <property type="entry name" value="RNA_pol_sigma-70_dom"/>
</dbReference>
<dbReference type="Pfam" id="PF08281">
    <property type="entry name" value="Sigma70_r4_2"/>
    <property type="match status" value="1"/>
</dbReference>
<evidence type="ECO:0000313" key="8">
    <source>
        <dbReference type="EMBL" id="SES82646.1"/>
    </source>
</evidence>
<gene>
    <name evidence="8" type="ORF">SAMN05660429_00508</name>
</gene>
<evidence type="ECO:0000259" key="7">
    <source>
        <dbReference type="Pfam" id="PF08281"/>
    </source>
</evidence>
<keyword evidence="9" id="KW-1185">Reference proteome</keyword>
<evidence type="ECO:0000256" key="3">
    <source>
        <dbReference type="ARBA" id="ARBA00023082"/>
    </source>
</evidence>
<evidence type="ECO:0000256" key="2">
    <source>
        <dbReference type="ARBA" id="ARBA00023015"/>
    </source>
</evidence>
<dbReference type="SUPFAM" id="SSF88659">
    <property type="entry name" value="Sigma3 and sigma4 domains of RNA polymerase sigma factors"/>
    <property type="match status" value="1"/>
</dbReference>
<dbReference type="InterPro" id="IPR039425">
    <property type="entry name" value="RNA_pol_sigma-70-like"/>
</dbReference>
<keyword evidence="2" id="KW-0805">Transcription regulation</keyword>
<dbReference type="InterPro" id="IPR013324">
    <property type="entry name" value="RNA_pol_sigma_r3/r4-like"/>
</dbReference>
<dbReference type="InterPro" id="IPR036388">
    <property type="entry name" value="WH-like_DNA-bd_sf"/>
</dbReference>
<dbReference type="InterPro" id="IPR007627">
    <property type="entry name" value="RNA_pol_sigma70_r2"/>
</dbReference>
<dbReference type="InterPro" id="IPR014304">
    <property type="entry name" value="RNA_pol_sigma-Z"/>
</dbReference>
<dbReference type="SUPFAM" id="SSF88946">
    <property type="entry name" value="Sigma2 domain of RNA polymerase sigma factors"/>
    <property type="match status" value="1"/>
</dbReference>
<reference evidence="8 9" key="1">
    <citation type="submission" date="2016-10" db="EMBL/GenBank/DDBJ databases">
        <authorList>
            <person name="de Groot N.N."/>
        </authorList>
    </citation>
    <scope>NUCLEOTIDE SEQUENCE [LARGE SCALE GENOMIC DNA]</scope>
    <source>
        <strain evidence="8 9">DSM 19706</strain>
    </source>
</reference>
<dbReference type="InterPro" id="IPR013325">
    <property type="entry name" value="RNA_pol_sigma_r2"/>
</dbReference>
<evidence type="ECO:0000256" key="5">
    <source>
        <dbReference type="NCBIfam" id="TIGR02959"/>
    </source>
</evidence>
<dbReference type="Proteomes" id="UP000199308">
    <property type="component" value="Unassembled WGS sequence"/>
</dbReference>
<dbReference type="GO" id="GO:0003677">
    <property type="term" value="F:DNA binding"/>
    <property type="evidence" value="ECO:0007669"/>
    <property type="project" value="InterPro"/>
</dbReference>
<feature type="domain" description="RNA polymerase sigma factor 70 region 4 type 2" evidence="7">
    <location>
        <begin position="100"/>
        <end position="150"/>
    </location>
</feature>
<keyword evidence="4" id="KW-0804">Transcription</keyword>
<dbReference type="Pfam" id="PF04542">
    <property type="entry name" value="Sigma70_r2"/>
    <property type="match status" value="1"/>
</dbReference>
<dbReference type="OrthoDB" id="9803470at2"/>
<dbReference type="NCBIfam" id="TIGR02937">
    <property type="entry name" value="sigma70-ECF"/>
    <property type="match status" value="1"/>
</dbReference>
<name>A0A1H9ZLY2_THASX</name>
<dbReference type="EMBL" id="FOHK01000002">
    <property type="protein sequence ID" value="SES82646.1"/>
    <property type="molecule type" value="Genomic_DNA"/>
</dbReference>
<organism evidence="8 9">
    <name type="scientific">Thalassotalea agarivorans</name>
    <name type="common">Thalassomonas agarivorans</name>
    <dbReference type="NCBI Taxonomy" id="349064"/>
    <lineage>
        <taxon>Bacteria</taxon>
        <taxon>Pseudomonadati</taxon>
        <taxon>Pseudomonadota</taxon>
        <taxon>Gammaproteobacteria</taxon>
        <taxon>Alteromonadales</taxon>
        <taxon>Colwelliaceae</taxon>
        <taxon>Thalassotalea</taxon>
    </lineage>
</organism>
<evidence type="ECO:0000256" key="1">
    <source>
        <dbReference type="ARBA" id="ARBA00010641"/>
    </source>
</evidence>
<comment type="similarity">
    <text evidence="1">Belongs to the sigma-70 factor family. ECF subfamily.</text>
</comment>
<evidence type="ECO:0000259" key="6">
    <source>
        <dbReference type="Pfam" id="PF04542"/>
    </source>
</evidence>
<dbReference type="Gene3D" id="1.10.1740.10">
    <property type="match status" value="1"/>
</dbReference>
<dbReference type="PANTHER" id="PTHR43133">
    <property type="entry name" value="RNA POLYMERASE ECF-TYPE SIGMA FACTO"/>
    <property type="match status" value="1"/>
</dbReference>
<dbReference type="NCBIfam" id="TIGR02959">
    <property type="entry name" value="SigZ"/>
    <property type="match status" value="1"/>
</dbReference>
<dbReference type="Gene3D" id="1.10.10.10">
    <property type="entry name" value="Winged helix-like DNA-binding domain superfamily/Winged helix DNA-binding domain"/>
    <property type="match status" value="1"/>
</dbReference>
<accession>A0A1H9ZLY2</accession>
<dbReference type="NCBIfam" id="NF007215">
    <property type="entry name" value="PRK09637.1"/>
    <property type="match status" value="1"/>
</dbReference>
<protein>
    <recommendedName>
        <fullName evidence="5">RNA polymerase sigma factor SigZ</fullName>
    </recommendedName>
</protein>
<evidence type="ECO:0000313" key="9">
    <source>
        <dbReference type="Proteomes" id="UP000199308"/>
    </source>
</evidence>
<feature type="domain" description="RNA polymerase sigma-70 region 2" evidence="6">
    <location>
        <begin position="8"/>
        <end position="73"/>
    </location>
</feature>